<name>A0A9N8H968_9STRA</name>
<proteinExistence type="predicted"/>
<dbReference type="GO" id="GO:0000009">
    <property type="term" value="F:alpha-1,6-mannosyltransferase activity"/>
    <property type="evidence" value="ECO:0007669"/>
    <property type="project" value="InterPro"/>
</dbReference>
<dbReference type="EMBL" id="CAICTM010000180">
    <property type="protein sequence ID" value="CAB9503950.1"/>
    <property type="molecule type" value="Genomic_DNA"/>
</dbReference>
<feature type="transmembrane region" description="Helical" evidence="1">
    <location>
        <begin position="12"/>
        <end position="29"/>
    </location>
</feature>
<keyword evidence="1" id="KW-0812">Transmembrane</keyword>
<dbReference type="PANTHER" id="PTHR31834:SF1">
    <property type="entry name" value="INITIATION-SPECIFIC ALPHA-1,6-MANNOSYLTRANSFERASE"/>
    <property type="match status" value="1"/>
</dbReference>
<dbReference type="InterPro" id="IPR029044">
    <property type="entry name" value="Nucleotide-diphossugar_trans"/>
</dbReference>
<dbReference type="GO" id="GO:0006487">
    <property type="term" value="P:protein N-linked glycosylation"/>
    <property type="evidence" value="ECO:0007669"/>
    <property type="project" value="TreeGrafter"/>
</dbReference>
<evidence type="ECO:0000313" key="3">
    <source>
        <dbReference type="Proteomes" id="UP001153069"/>
    </source>
</evidence>
<dbReference type="Proteomes" id="UP001153069">
    <property type="component" value="Unassembled WGS sequence"/>
</dbReference>
<evidence type="ECO:0000313" key="2">
    <source>
        <dbReference type="EMBL" id="CAB9503950.1"/>
    </source>
</evidence>
<dbReference type="AlphaFoldDB" id="A0A9N8H968"/>
<sequence length="420" mass="46737">MVSGIRKTTFRCFNLLSALGLLIVGNAVFRTSSVDVLKHAALYYSSSFNYTNITHAGNAVVSEAVINGTNEEDYQATLPSRPATNDKTMDNAVVAAFAALADDVTISNQPNASKLKANKHNLRKTKKHRLPSNMLFVTAPWEPEKLVASMKEFAPPNMQLRFYNDTQMARSVYDIGLELKQTYNISGVFDAWSLLRPWAFKADLWRALVLWKYGGVYVDNKIVLKQPLERWASLTDNETLSICFDHDNTFGLPNEDKRDNFTEFQSTWNAILSAKRESPVLLEIIQAIIHNVETRSRGVVHHALAVTGPILYGYAIATSNFTNTVRRPCVNRGGNGAQWLFVEGNSTTSSDANVITVTDEQEHGRTKTSGKNGYHRLYNTGRVYCDDGSDVTSWYGPGDHYACAIGKETLEAVNADEALF</sequence>
<dbReference type="SUPFAM" id="SSF53448">
    <property type="entry name" value="Nucleotide-diphospho-sugar transferases"/>
    <property type="match status" value="1"/>
</dbReference>
<protein>
    <submittedName>
        <fullName evidence="2">Capsular polysaccharide synthesis protein</fullName>
    </submittedName>
</protein>
<keyword evidence="1" id="KW-1133">Transmembrane helix</keyword>
<organism evidence="2 3">
    <name type="scientific">Seminavis robusta</name>
    <dbReference type="NCBI Taxonomy" id="568900"/>
    <lineage>
        <taxon>Eukaryota</taxon>
        <taxon>Sar</taxon>
        <taxon>Stramenopiles</taxon>
        <taxon>Ochrophyta</taxon>
        <taxon>Bacillariophyta</taxon>
        <taxon>Bacillariophyceae</taxon>
        <taxon>Bacillariophycidae</taxon>
        <taxon>Naviculales</taxon>
        <taxon>Naviculaceae</taxon>
        <taxon>Seminavis</taxon>
    </lineage>
</organism>
<reference evidence="2" key="1">
    <citation type="submission" date="2020-06" db="EMBL/GenBank/DDBJ databases">
        <authorList>
            <consortium name="Plant Systems Biology data submission"/>
        </authorList>
    </citation>
    <scope>NUCLEOTIDE SEQUENCE</scope>
    <source>
        <strain evidence="2">D6</strain>
    </source>
</reference>
<dbReference type="Pfam" id="PF04488">
    <property type="entry name" value="Gly_transf_sug"/>
    <property type="match status" value="1"/>
</dbReference>
<keyword evidence="1" id="KW-0472">Membrane</keyword>
<evidence type="ECO:0000256" key="1">
    <source>
        <dbReference type="SAM" id="Phobius"/>
    </source>
</evidence>
<dbReference type="InterPro" id="IPR007577">
    <property type="entry name" value="GlycoTrfase_DXD_sugar-bd_CS"/>
</dbReference>
<dbReference type="InterPro" id="IPR039367">
    <property type="entry name" value="Och1-like"/>
</dbReference>
<dbReference type="PANTHER" id="PTHR31834">
    <property type="entry name" value="INITIATION-SPECIFIC ALPHA-1,6-MANNOSYLTRANSFERASE"/>
    <property type="match status" value="1"/>
</dbReference>
<accession>A0A9N8H968</accession>
<comment type="caution">
    <text evidence="2">The sequence shown here is derived from an EMBL/GenBank/DDBJ whole genome shotgun (WGS) entry which is preliminary data.</text>
</comment>
<dbReference type="Gene3D" id="3.90.550.20">
    <property type="match status" value="1"/>
</dbReference>
<gene>
    <name evidence="2" type="ORF">SEMRO_181_G079020.1</name>
</gene>
<dbReference type="OrthoDB" id="41634at2759"/>
<keyword evidence="3" id="KW-1185">Reference proteome</keyword>
<dbReference type="GO" id="GO:0000136">
    <property type="term" value="C:mannan polymerase complex"/>
    <property type="evidence" value="ECO:0007669"/>
    <property type="project" value="TreeGrafter"/>
</dbReference>